<dbReference type="PROSITE" id="PS51198">
    <property type="entry name" value="UVRD_HELICASE_ATP_BIND"/>
    <property type="match status" value="1"/>
</dbReference>
<dbReference type="GO" id="GO:0005829">
    <property type="term" value="C:cytosol"/>
    <property type="evidence" value="ECO:0007669"/>
    <property type="project" value="TreeGrafter"/>
</dbReference>
<gene>
    <name evidence="8" type="ORF">BEP19_08210</name>
</gene>
<evidence type="ECO:0000259" key="7">
    <source>
        <dbReference type="PROSITE" id="PS51198"/>
    </source>
</evidence>
<dbReference type="InterPro" id="IPR027785">
    <property type="entry name" value="UvrD-like_helicase_C"/>
</dbReference>
<accession>A0A419SKD7</accession>
<dbReference type="GO" id="GO:0000725">
    <property type="term" value="P:recombinational repair"/>
    <property type="evidence" value="ECO:0007669"/>
    <property type="project" value="TreeGrafter"/>
</dbReference>
<evidence type="ECO:0000256" key="1">
    <source>
        <dbReference type="ARBA" id="ARBA00022741"/>
    </source>
</evidence>
<protein>
    <recommendedName>
        <fullName evidence="7">UvrD-like helicase ATP-binding domain-containing protein</fullName>
    </recommendedName>
</protein>
<feature type="coiled-coil region" evidence="6">
    <location>
        <begin position="66"/>
        <end position="93"/>
    </location>
</feature>
<dbReference type="GO" id="GO:0003677">
    <property type="term" value="F:DNA binding"/>
    <property type="evidence" value="ECO:0007669"/>
    <property type="project" value="InterPro"/>
</dbReference>
<keyword evidence="4 5" id="KW-0067">ATP-binding</keyword>
<dbReference type="NCBIfam" id="NF041464">
    <property type="entry name" value="HelD_BACSU"/>
    <property type="match status" value="1"/>
</dbReference>
<keyword evidence="9" id="KW-1185">Reference proteome</keyword>
<dbReference type="Proteomes" id="UP000284219">
    <property type="component" value="Unassembled WGS sequence"/>
</dbReference>
<dbReference type="Gene3D" id="3.40.50.300">
    <property type="entry name" value="P-loop containing nucleotide triphosphate hydrolases"/>
    <property type="match status" value="2"/>
</dbReference>
<keyword evidence="3 5" id="KW-0347">Helicase</keyword>
<evidence type="ECO:0000256" key="5">
    <source>
        <dbReference type="PROSITE-ProRule" id="PRU00560"/>
    </source>
</evidence>
<dbReference type="InterPro" id="IPR014016">
    <property type="entry name" value="UvrD-like_ATP-bd"/>
</dbReference>
<dbReference type="EMBL" id="MCHY01000008">
    <property type="protein sequence ID" value="RKD24368.1"/>
    <property type="molecule type" value="Genomic_DNA"/>
</dbReference>
<evidence type="ECO:0000256" key="3">
    <source>
        <dbReference type="ARBA" id="ARBA00022806"/>
    </source>
</evidence>
<dbReference type="SUPFAM" id="SSF52540">
    <property type="entry name" value="P-loop containing nucleoside triphosphate hydrolases"/>
    <property type="match status" value="1"/>
</dbReference>
<keyword evidence="2 5" id="KW-0378">Hydrolase</keyword>
<evidence type="ECO:0000313" key="8">
    <source>
        <dbReference type="EMBL" id="RKD24368.1"/>
    </source>
</evidence>
<evidence type="ECO:0000256" key="6">
    <source>
        <dbReference type="SAM" id="Coils"/>
    </source>
</evidence>
<dbReference type="Pfam" id="PF13538">
    <property type="entry name" value="UvrD_C_2"/>
    <property type="match status" value="1"/>
</dbReference>
<evidence type="ECO:0000313" key="9">
    <source>
        <dbReference type="Proteomes" id="UP000284219"/>
    </source>
</evidence>
<dbReference type="PANTHER" id="PTHR11070">
    <property type="entry name" value="UVRD / RECB / PCRA DNA HELICASE FAMILY MEMBER"/>
    <property type="match status" value="1"/>
</dbReference>
<reference evidence="8 9" key="1">
    <citation type="submission" date="2016-08" db="EMBL/GenBank/DDBJ databases">
        <title>Novel Firmicute Genomes.</title>
        <authorList>
            <person name="Poppleton D.I."/>
            <person name="Gribaldo S."/>
        </authorList>
    </citation>
    <scope>NUCLEOTIDE SEQUENCE [LARGE SCALE GENOMIC DNA]</scope>
    <source>
        <strain evidence="8 9">RAOx-1</strain>
    </source>
</reference>
<dbReference type="InterPro" id="IPR048228">
    <property type="entry name" value="HelD_bacillota"/>
</dbReference>
<dbReference type="InterPro" id="IPR000212">
    <property type="entry name" value="DNA_helicase_UvrD/REP"/>
</dbReference>
<dbReference type="PANTHER" id="PTHR11070:SF17">
    <property type="entry name" value="DNA HELICASE IV"/>
    <property type="match status" value="1"/>
</dbReference>
<dbReference type="Pfam" id="PF00580">
    <property type="entry name" value="UvrD-helicase"/>
    <property type="match status" value="1"/>
</dbReference>
<feature type="binding site" evidence="5">
    <location>
        <begin position="230"/>
        <end position="237"/>
    </location>
    <ligand>
        <name>ATP</name>
        <dbReference type="ChEBI" id="CHEBI:30616"/>
    </ligand>
</feature>
<evidence type="ECO:0000256" key="4">
    <source>
        <dbReference type="ARBA" id="ARBA00022840"/>
    </source>
</evidence>
<evidence type="ECO:0000256" key="2">
    <source>
        <dbReference type="ARBA" id="ARBA00022801"/>
    </source>
</evidence>
<sequence>MDEHVWELETERLEQMAQQIKREMEKLGKVVEHRQSEALEIRRNFWDEVTVNTSDYTEIAETAASIRQQQAILSEQERHYQQAEQGLKKLAKLEVAPYFARVDFAEEGMSKEEIYIGIGSFVDEDTHALLIYDWRAPISSLFYDFTPGPAQYQTPIGEIKGQLSLKRQFLIKQGKLENMFDTGIQIGDEMLQMMLAKNAHEKMSHIVTSIQQEQNQIIRDEEHDILIVQGAAGSGKTSVALQRVAYLLYRFRNSLRSDNMVLFSPNSIFNDYVSNVLPELGEANLLQTTFQEHIEQQFEKVVQVEDNYDQLEYLLGVKESDPNYKIRLKGIEWKTSLSFMKRVDDYAEQLTKEGMLFHPFVLRERVLISEEQMQTIFYEQLAQEAWLPTRVSRLQQWIVAELQKWERRIQKRFYRKLRENPRYMGTESEMKTQSEQRATRIFDPLRRQANQLDFLNVVGMYQRFFTAPHLPSDYAAVGLHTIDRLSAGQMFFEDATPYMYLKQRMIGMDTINQIRHVIIDEAQDYSPFQLEYIRKLFPRAKFTILGDLNQGIFYANRQSYEQIEGLFVDQQVGIRKMMKSYRSTAEIVNFTRSILNKPEPIEAIGRHGEQPRIQQVAAEELPRFVAECVLSLGAAGAESIAIVCKTMEEAKQAFIALEYQLEQPIHLITKDTLEFKTGVTVIPAYLAKGLEFDGVIIYNAGRAIYEHDEDRKLLYTACTRALHFLRVFHSGERSPLLPTTEG</sequence>
<dbReference type="GO" id="GO:0043138">
    <property type="term" value="F:3'-5' DNA helicase activity"/>
    <property type="evidence" value="ECO:0007669"/>
    <property type="project" value="TreeGrafter"/>
</dbReference>
<comment type="caution">
    <text evidence="8">The sequence shown here is derived from an EMBL/GenBank/DDBJ whole genome shotgun (WGS) entry which is preliminary data.</text>
</comment>
<dbReference type="InterPro" id="IPR027417">
    <property type="entry name" value="P-loop_NTPase"/>
</dbReference>
<keyword evidence="1 5" id="KW-0547">Nucleotide-binding</keyword>
<name>A0A419SKD7_9BACL</name>
<proteinExistence type="predicted"/>
<organism evidence="8 9">
    <name type="scientific">Ammoniphilus oxalaticus</name>
    <dbReference type="NCBI Taxonomy" id="66863"/>
    <lineage>
        <taxon>Bacteria</taxon>
        <taxon>Bacillati</taxon>
        <taxon>Bacillota</taxon>
        <taxon>Bacilli</taxon>
        <taxon>Bacillales</taxon>
        <taxon>Paenibacillaceae</taxon>
        <taxon>Aneurinibacillus group</taxon>
        <taxon>Ammoniphilus</taxon>
    </lineage>
</organism>
<dbReference type="RefSeq" id="WP_170145326.1">
    <property type="nucleotide sequence ID" value="NZ_MCHY01000008.1"/>
</dbReference>
<dbReference type="GO" id="GO:0016787">
    <property type="term" value="F:hydrolase activity"/>
    <property type="evidence" value="ECO:0007669"/>
    <property type="project" value="UniProtKB-UniRule"/>
</dbReference>
<keyword evidence="6" id="KW-0175">Coiled coil</keyword>
<dbReference type="AlphaFoldDB" id="A0A419SKD7"/>
<feature type="domain" description="UvrD-like helicase ATP-binding" evidence="7">
    <location>
        <begin position="209"/>
        <end position="584"/>
    </location>
</feature>
<dbReference type="GO" id="GO:0005524">
    <property type="term" value="F:ATP binding"/>
    <property type="evidence" value="ECO:0007669"/>
    <property type="project" value="UniProtKB-UniRule"/>
</dbReference>